<feature type="transmembrane region" description="Helical" evidence="9">
    <location>
        <begin position="280"/>
        <end position="299"/>
    </location>
</feature>
<dbReference type="Proteomes" id="UP000287188">
    <property type="component" value="Unassembled WGS sequence"/>
</dbReference>
<evidence type="ECO:0000256" key="6">
    <source>
        <dbReference type="ARBA" id="ARBA00022989"/>
    </source>
</evidence>
<evidence type="ECO:0008006" key="12">
    <source>
        <dbReference type="Google" id="ProtNLM"/>
    </source>
</evidence>
<dbReference type="Pfam" id="PF01594">
    <property type="entry name" value="AI-2E_transport"/>
    <property type="match status" value="1"/>
</dbReference>
<evidence type="ECO:0000256" key="1">
    <source>
        <dbReference type="ARBA" id="ARBA00004651"/>
    </source>
</evidence>
<keyword evidence="4" id="KW-1003">Cell membrane</keyword>
<name>A0A402AD96_9CHLR</name>
<protein>
    <recommendedName>
        <fullName evidence="12">AI-2E family transporter</fullName>
    </recommendedName>
</protein>
<dbReference type="PANTHER" id="PTHR21716:SF53">
    <property type="entry name" value="PERMEASE PERM-RELATED"/>
    <property type="match status" value="1"/>
</dbReference>
<organism evidence="10 11">
    <name type="scientific">Dictyobacter kobayashii</name>
    <dbReference type="NCBI Taxonomy" id="2014872"/>
    <lineage>
        <taxon>Bacteria</taxon>
        <taxon>Bacillati</taxon>
        <taxon>Chloroflexota</taxon>
        <taxon>Ktedonobacteria</taxon>
        <taxon>Ktedonobacterales</taxon>
        <taxon>Dictyobacteraceae</taxon>
        <taxon>Dictyobacter</taxon>
    </lineage>
</organism>
<feature type="transmembrane region" description="Helical" evidence="9">
    <location>
        <begin position="331"/>
        <end position="356"/>
    </location>
</feature>
<evidence type="ECO:0000256" key="3">
    <source>
        <dbReference type="ARBA" id="ARBA00022448"/>
    </source>
</evidence>
<comment type="similarity">
    <text evidence="2">Belongs to the autoinducer-2 exporter (AI-2E) (TC 2.A.86) family.</text>
</comment>
<keyword evidence="6 9" id="KW-1133">Transmembrane helix</keyword>
<keyword evidence="7 9" id="KW-0472">Membrane</keyword>
<dbReference type="EMBL" id="BIFS01000001">
    <property type="protein sequence ID" value="GCE17058.1"/>
    <property type="molecule type" value="Genomic_DNA"/>
</dbReference>
<evidence type="ECO:0000313" key="11">
    <source>
        <dbReference type="Proteomes" id="UP000287188"/>
    </source>
</evidence>
<evidence type="ECO:0000256" key="2">
    <source>
        <dbReference type="ARBA" id="ARBA00009773"/>
    </source>
</evidence>
<feature type="region of interest" description="Disordered" evidence="8">
    <location>
        <begin position="375"/>
        <end position="461"/>
    </location>
</feature>
<evidence type="ECO:0000256" key="8">
    <source>
        <dbReference type="SAM" id="MobiDB-lite"/>
    </source>
</evidence>
<sequence length="461" mass="50177">MGQINWQQRRDVLICIICMGLILWTVWNLVNQFIDAIFLLLLSMAVAFLITPVTNFLERSGLPRLFATIISYVCVLLLLGLFSYILITSFVGQVTVFSDTIVRFTQHIPDNFSALLRFLRVQAGIPQTRIDQTLAQLNSQVTSFANAAVTNTINVLFVLTNTFLNFLIVLMVSFYLTLDGKRIRNSIMGIMPKRSLPTAQLFEDALTRVVGNYIRGQLTLALIIGVAVAIVCWATGLGQFAVIFGVLGFLFETIPMVGPGLASISPLIASLLLPDPFPRTLFVLIAFVVIQILESNILGPRIVGHAVGLHPVVSIMSLVVFAQLFGASYGAFGGAVGALVATPIVAAAWVVVASLYRSARGETADQILARKRAPWMLKRPSSSPGRPGSQRNSGSISGMLRRRTPVATGSVSRNNIISVSSPENDTRSAKSNSNNEDKESTQARQERLAPEQPVSATEDNK</sequence>
<comment type="subcellular location">
    <subcellularLocation>
        <location evidence="1">Cell membrane</location>
        <topology evidence="1">Multi-pass membrane protein</topology>
    </subcellularLocation>
</comment>
<dbReference type="InterPro" id="IPR002549">
    <property type="entry name" value="AI-2E-like"/>
</dbReference>
<evidence type="ECO:0000256" key="9">
    <source>
        <dbReference type="SAM" id="Phobius"/>
    </source>
</evidence>
<gene>
    <name evidence="10" type="ORF">KDK_08580</name>
</gene>
<dbReference type="PANTHER" id="PTHR21716">
    <property type="entry name" value="TRANSMEMBRANE PROTEIN"/>
    <property type="match status" value="1"/>
</dbReference>
<dbReference type="OrthoDB" id="146294at2"/>
<feature type="compositionally biased region" description="Basic and acidic residues" evidence="8">
    <location>
        <begin position="435"/>
        <end position="449"/>
    </location>
</feature>
<dbReference type="RefSeq" id="WP_126548818.1">
    <property type="nucleotide sequence ID" value="NZ_BIFS01000001.1"/>
</dbReference>
<keyword evidence="3" id="KW-0813">Transport</keyword>
<feature type="compositionally biased region" description="Low complexity" evidence="8">
    <location>
        <begin position="379"/>
        <end position="395"/>
    </location>
</feature>
<evidence type="ECO:0000256" key="7">
    <source>
        <dbReference type="ARBA" id="ARBA00023136"/>
    </source>
</evidence>
<proteinExistence type="inferred from homology"/>
<comment type="caution">
    <text evidence="10">The sequence shown here is derived from an EMBL/GenBank/DDBJ whole genome shotgun (WGS) entry which is preliminary data.</text>
</comment>
<evidence type="ECO:0000256" key="5">
    <source>
        <dbReference type="ARBA" id="ARBA00022692"/>
    </source>
</evidence>
<feature type="transmembrane region" description="Helical" evidence="9">
    <location>
        <begin position="12"/>
        <end position="30"/>
    </location>
</feature>
<keyword evidence="5 9" id="KW-0812">Transmembrane</keyword>
<keyword evidence="11" id="KW-1185">Reference proteome</keyword>
<feature type="transmembrane region" description="Helical" evidence="9">
    <location>
        <begin position="218"/>
        <end position="251"/>
    </location>
</feature>
<reference evidence="11" key="1">
    <citation type="submission" date="2018-12" db="EMBL/GenBank/DDBJ databases">
        <title>Tengunoibacter tsumagoiensis gen. nov., sp. nov., Dictyobacter kobayashii sp. nov., D. alpinus sp. nov., and D. joshuensis sp. nov. and description of Dictyobacteraceae fam. nov. within the order Ktedonobacterales isolated from Tengu-no-mugimeshi.</title>
        <authorList>
            <person name="Wang C.M."/>
            <person name="Zheng Y."/>
            <person name="Sakai Y."/>
            <person name="Toyoda A."/>
            <person name="Minakuchi Y."/>
            <person name="Abe K."/>
            <person name="Yokota A."/>
            <person name="Yabe S."/>
        </authorList>
    </citation>
    <scope>NUCLEOTIDE SEQUENCE [LARGE SCALE GENOMIC DNA]</scope>
    <source>
        <strain evidence="11">Uno11</strain>
    </source>
</reference>
<evidence type="ECO:0000256" key="4">
    <source>
        <dbReference type="ARBA" id="ARBA00022475"/>
    </source>
</evidence>
<accession>A0A402AD96</accession>
<dbReference type="GO" id="GO:0005886">
    <property type="term" value="C:plasma membrane"/>
    <property type="evidence" value="ECO:0007669"/>
    <property type="project" value="UniProtKB-SubCell"/>
</dbReference>
<feature type="transmembrane region" description="Helical" evidence="9">
    <location>
        <begin position="36"/>
        <end position="57"/>
    </location>
</feature>
<feature type="transmembrane region" description="Helical" evidence="9">
    <location>
        <begin position="306"/>
        <end position="325"/>
    </location>
</feature>
<feature type="transmembrane region" description="Helical" evidence="9">
    <location>
        <begin position="153"/>
        <end position="178"/>
    </location>
</feature>
<feature type="compositionally biased region" description="Low complexity" evidence="8">
    <location>
        <begin position="410"/>
        <end position="421"/>
    </location>
</feature>
<dbReference type="AlphaFoldDB" id="A0A402AD96"/>
<feature type="transmembrane region" description="Helical" evidence="9">
    <location>
        <begin position="69"/>
        <end position="87"/>
    </location>
</feature>
<evidence type="ECO:0000313" key="10">
    <source>
        <dbReference type="EMBL" id="GCE17058.1"/>
    </source>
</evidence>